<keyword evidence="1" id="KW-0732">Signal</keyword>
<dbReference type="eggNOG" id="ENOG502ZZH4">
    <property type="taxonomic scope" value="Bacteria"/>
</dbReference>
<dbReference type="GeneID" id="302997564"/>
<organism evidence="4 5">
    <name type="scientific">Treponema succinifaciens (strain ATCC 33096 / DSM 2489 / 6091)</name>
    <dbReference type="NCBI Taxonomy" id="869209"/>
    <lineage>
        <taxon>Bacteria</taxon>
        <taxon>Pseudomonadati</taxon>
        <taxon>Spirochaetota</taxon>
        <taxon>Spirochaetia</taxon>
        <taxon>Spirochaetales</taxon>
        <taxon>Treponemataceae</taxon>
        <taxon>Treponema</taxon>
    </lineage>
</organism>
<dbReference type="InterPro" id="IPR058261">
    <property type="entry name" value="DUF7955"/>
</dbReference>
<proteinExistence type="predicted"/>
<feature type="signal peptide" evidence="1">
    <location>
        <begin position="1"/>
        <end position="20"/>
    </location>
</feature>
<dbReference type="OrthoDB" id="355786at2"/>
<sequence>MKKTILTLAFTFIASFSAFSLPGTKQYIPDISGEYVYYRDRSFKNESIVGFLFYNESTYAARFYSPADEKNSTPERDITIYVSVNPESKAGMEFTGEKIQGAVSEQDTEIINYLHDLFYEFTSRRQKENLDSCKKINSQQDFHQFGGNVNILFNPYVPIFNIEEIKASDGQSIFSMETAGHLVSSTDESFSVFKGIEGLPKDKKRIFKKTKSQETEAEFGGQKIILDTMWKQSMENLWLLEDFAILSMTTMSVPEEQKNHAMDTLLRRLCQSTDLSYSIAPQRKITINENKISVMNIFYQPESENVTRDFKIITQNKGNGTISLLTLTIFDSVYQKNRSYFTKILESYKVSH</sequence>
<gene>
    <name evidence="4" type="ordered locus">Tresu_0349</name>
</gene>
<dbReference type="RefSeq" id="WP_013700615.1">
    <property type="nucleotide sequence ID" value="NC_015385.1"/>
</dbReference>
<dbReference type="AlphaFoldDB" id="F2NV71"/>
<feature type="chain" id="PRO_5003282942" description="DUF1795 domain-containing protein" evidence="1">
    <location>
        <begin position="21"/>
        <end position="352"/>
    </location>
</feature>
<reference evidence="4 5" key="1">
    <citation type="journal article" date="2011" name="Stand. Genomic Sci.">
        <title>Complete genome sequence of Treponema succinifaciens type strain (6091).</title>
        <authorList>
            <person name="Han C."/>
            <person name="Gronow S."/>
            <person name="Teshima H."/>
            <person name="Lapidus A."/>
            <person name="Nolan M."/>
            <person name="Lucas S."/>
            <person name="Hammon N."/>
            <person name="Deshpande S."/>
            <person name="Cheng J.F."/>
            <person name="Zeytun A."/>
            <person name="Tapia R."/>
            <person name="Goodwin L."/>
            <person name="Pitluck S."/>
            <person name="Liolios K."/>
            <person name="Pagani I."/>
            <person name="Ivanova N."/>
            <person name="Mavromatis K."/>
            <person name="Mikhailova N."/>
            <person name="Huntemann M."/>
            <person name="Pati A."/>
            <person name="Chen A."/>
            <person name="Palaniappan K."/>
            <person name="Land M."/>
            <person name="Hauser L."/>
            <person name="Brambilla E.M."/>
            <person name="Rohde M."/>
            <person name="Goker M."/>
            <person name="Woyke T."/>
            <person name="Bristow J."/>
            <person name="Eisen J.A."/>
            <person name="Markowitz V."/>
            <person name="Hugenholtz P."/>
            <person name="Kyrpides N.C."/>
            <person name="Klenk H.P."/>
            <person name="Detter J.C."/>
        </authorList>
    </citation>
    <scope>NUCLEOTIDE SEQUENCE [LARGE SCALE GENOMIC DNA]</scope>
    <source>
        <strain evidence="5">ATCC 33096 / DSM 2489 / 6091</strain>
    </source>
</reference>
<evidence type="ECO:0000259" key="2">
    <source>
        <dbReference type="Pfam" id="PF25843"/>
    </source>
</evidence>
<feature type="domain" description="DUF7955" evidence="3">
    <location>
        <begin position="215"/>
        <end position="349"/>
    </location>
</feature>
<protein>
    <recommendedName>
        <fullName evidence="6">DUF1795 domain-containing protein</fullName>
    </recommendedName>
</protein>
<reference evidence="5" key="2">
    <citation type="submission" date="2011-04" db="EMBL/GenBank/DDBJ databases">
        <title>The complete genome of chromosome of Treponema succinifaciens DSM 2489.</title>
        <authorList>
            <person name="Lucas S."/>
            <person name="Copeland A."/>
            <person name="Lapidus A."/>
            <person name="Bruce D."/>
            <person name="Goodwin L."/>
            <person name="Pitluck S."/>
            <person name="Peters L."/>
            <person name="Kyrpides N."/>
            <person name="Mavromatis K."/>
            <person name="Ivanova N."/>
            <person name="Ovchinnikova G."/>
            <person name="Teshima H."/>
            <person name="Detter J.C."/>
            <person name="Tapia R."/>
            <person name="Han C."/>
            <person name="Land M."/>
            <person name="Hauser L."/>
            <person name="Markowitz V."/>
            <person name="Cheng J.-F."/>
            <person name="Hugenholtz P."/>
            <person name="Woyke T."/>
            <person name="Wu D."/>
            <person name="Gronow S."/>
            <person name="Wellnitz S."/>
            <person name="Brambilla E."/>
            <person name="Klenk H.-P."/>
            <person name="Eisen J.A."/>
        </authorList>
    </citation>
    <scope>NUCLEOTIDE SEQUENCE [LARGE SCALE GENOMIC DNA]</scope>
    <source>
        <strain evidence="5">ATCC 33096 / DSM 2489 / 6091</strain>
    </source>
</reference>
<dbReference type="Pfam" id="PF25843">
    <property type="entry name" value="DUF7954"/>
    <property type="match status" value="1"/>
</dbReference>
<evidence type="ECO:0000256" key="1">
    <source>
        <dbReference type="SAM" id="SignalP"/>
    </source>
</evidence>
<evidence type="ECO:0000313" key="5">
    <source>
        <dbReference type="Proteomes" id="UP000006852"/>
    </source>
</evidence>
<dbReference type="InterPro" id="IPR058260">
    <property type="entry name" value="DUF7954"/>
</dbReference>
<name>F2NV71_TRES6</name>
<evidence type="ECO:0000313" key="4">
    <source>
        <dbReference type="EMBL" id="AEB13306.1"/>
    </source>
</evidence>
<dbReference type="Proteomes" id="UP000006852">
    <property type="component" value="Chromosome"/>
</dbReference>
<feature type="domain" description="DUF7954" evidence="2">
    <location>
        <begin position="33"/>
        <end position="191"/>
    </location>
</feature>
<evidence type="ECO:0000259" key="3">
    <source>
        <dbReference type="Pfam" id="PF25844"/>
    </source>
</evidence>
<dbReference type="HOGENOM" id="CLU_776003_0_0_12"/>
<dbReference type="EMBL" id="CP002631">
    <property type="protein sequence ID" value="AEB13306.1"/>
    <property type="molecule type" value="Genomic_DNA"/>
</dbReference>
<dbReference type="KEGG" id="tsu:Tresu_0349"/>
<dbReference type="STRING" id="869209.Tresu_0349"/>
<evidence type="ECO:0008006" key="6">
    <source>
        <dbReference type="Google" id="ProtNLM"/>
    </source>
</evidence>
<keyword evidence="5" id="KW-1185">Reference proteome</keyword>
<dbReference type="Pfam" id="PF25844">
    <property type="entry name" value="DUF7955"/>
    <property type="match status" value="1"/>
</dbReference>
<accession>F2NV71</accession>